<evidence type="ECO:0000313" key="1">
    <source>
        <dbReference type="EMBL" id="PSH59849.1"/>
    </source>
</evidence>
<accession>A0A2P7B064</accession>
<dbReference type="EMBL" id="PGGN01000001">
    <property type="protein sequence ID" value="PSH59849.1"/>
    <property type="molecule type" value="Genomic_DNA"/>
</dbReference>
<gene>
    <name evidence="1" type="ORF">CU100_03565</name>
</gene>
<name>A0A2P7B064_9HYPH</name>
<protein>
    <submittedName>
        <fullName evidence="1">Uncharacterized protein</fullName>
    </submittedName>
</protein>
<evidence type="ECO:0000313" key="2">
    <source>
        <dbReference type="Proteomes" id="UP000241158"/>
    </source>
</evidence>
<keyword evidence="2" id="KW-1185">Reference proteome</keyword>
<dbReference type="AlphaFoldDB" id="A0A2P7B064"/>
<organism evidence="1 2">
    <name type="scientific">Phyllobacterium endophyticum</name>
    <dbReference type="NCBI Taxonomy" id="1149773"/>
    <lineage>
        <taxon>Bacteria</taxon>
        <taxon>Pseudomonadati</taxon>
        <taxon>Pseudomonadota</taxon>
        <taxon>Alphaproteobacteria</taxon>
        <taxon>Hyphomicrobiales</taxon>
        <taxon>Phyllobacteriaceae</taxon>
        <taxon>Phyllobacterium</taxon>
    </lineage>
</organism>
<proteinExistence type="predicted"/>
<reference evidence="2" key="1">
    <citation type="submission" date="2017-11" db="EMBL/GenBank/DDBJ databases">
        <authorList>
            <person name="Kuznetsova I."/>
            <person name="Sazanova A."/>
            <person name="Chirak E."/>
            <person name="Safronova V."/>
            <person name="Willems A."/>
        </authorList>
    </citation>
    <scope>NUCLEOTIDE SEQUENCE [LARGE SCALE GENOMIC DNA]</scope>
    <source>
        <strain evidence="2">PEPV15</strain>
    </source>
</reference>
<sequence>MIAVTSEAGPSTVVLLKGKTFAAGTLEVGNFDDCTAEEKNFDNSERSERENFYDCNARRPGL</sequence>
<comment type="caution">
    <text evidence="1">The sequence shown here is derived from an EMBL/GenBank/DDBJ whole genome shotgun (WGS) entry which is preliminary data.</text>
</comment>
<dbReference type="Proteomes" id="UP000241158">
    <property type="component" value="Unassembled WGS sequence"/>
</dbReference>